<proteinExistence type="inferred from homology"/>
<evidence type="ECO:0000259" key="4">
    <source>
        <dbReference type="PROSITE" id="PS50850"/>
    </source>
</evidence>
<dbReference type="EMBL" id="QGMJ01000358">
    <property type="protein sequence ID" value="TVY37302.1"/>
    <property type="molecule type" value="Genomic_DNA"/>
</dbReference>
<keyword evidence="3" id="KW-1133">Transmembrane helix</keyword>
<feature type="transmembrane region" description="Helical" evidence="3">
    <location>
        <begin position="347"/>
        <end position="368"/>
    </location>
</feature>
<comment type="caution">
    <text evidence="5">The sequence shown here is derived from an EMBL/GenBank/DDBJ whole genome shotgun (WGS) entry which is preliminary data.</text>
</comment>
<comment type="subcellular location">
    <subcellularLocation>
        <location evidence="1">Membrane</location>
        <topology evidence="1">Multi-pass membrane protein</topology>
    </subcellularLocation>
</comment>
<feature type="transmembrane region" description="Helical" evidence="3">
    <location>
        <begin position="121"/>
        <end position="142"/>
    </location>
</feature>
<feature type="transmembrane region" description="Helical" evidence="3">
    <location>
        <begin position="374"/>
        <end position="398"/>
    </location>
</feature>
<comment type="similarity">
    <text evidence="2">Belongs to the major facilitator superfamily. Monocarboxylate porter (TC 2.A.1.13) family.</text>
</comment>
<dbReference type="Gene3D" id="1.20.1250.20">
    <property type="entry name" value="MFS general substrate transporter like domains"/>
    <property type="match status" value="2"/>
</dbReference>
<name>A0A8H8UB62_9HELO</name>
<dbReference type="OrthoDB" id="2213137at2759"/>
<reference evidence="5 6" key="1">
    <citation type="submission" date="2018-05" db="EMBL/GenBank/DDBJ databases">
        <title>Genome sequencing and assembly of the regulated plant pathogen Lachnellula willkommii and related sister species for the development of diagnostic species identification markers.</title>
        <authorList>
            <person name="Giroux E."/>
            <person name="Bilodeau G."/>
        </authorList>
    </citation>
    <scope>NUCLEOTIDE SEQUENCE [LARGE SCALE GENOMIC DNA]</scope>
    <source>
        <strain evidence="5 6">CBS 197.66</strain>
    </source>
</reference>
<evidence type="ECO:0000313" key="6">
    <source>
        <dbReference type="Proteomes" id="UP000462212"/>
    </source>
</evidence>
<dbReference type="InterPro" id="IPR036259">
    <property type="entry name" value="MFS_trans_sf"/>
</dbReference>
<keyword evidence="6" id="KW-1185">Reference proteome</keyword>
<organism evidence="5 6">
    <name type="scientific">Lachnellula subtilissima</name>
    <dbReference type="NCBI Taxonomy" id="602034"/>
    <lineage>
        <taxon>Eukaryota</taxon>
        <taxon>Fungi</taxon>
        <taxon>Dikarya</taxon>
        <taxon>Ascomycota</taxon>
        <taxon>Pezizomycotina</taxon>
        <taxon>Leotiomycetes</taxon>
        <taxon>Helotiales</taxon>
        <taxon>Lachnaceae</taxon>
        <taxon>Lachnellula</taxon>
    </lineage>
</organism>
<gene>
    <name evidence="5" type="ORF">LSUB1_G003763</name>
</gene>
<dbReference type="GO" id="GO:0022857">
    <property type="term" value="F:transmembrane transporter activity"/>
    <property type="evidence" value="ECO:0007669"/>
    <property type="project" value="InterPro"/>
</dbReference>
<protein>
    <submittedName>
        <fullName evidence="5">Fujikurins efflux protein</fullName>
    </submittedName>
</protein>
<dbReference type="SUPFAM" id="SSF103473">
    <property type="entry name" value="MFS general substrate transporter"/>
    <property type="match status" value="1"/>
</dbReference>
<dbReference type="InterPro" id="IPR050327">
    <property type="entry name" value="Proton-linked_MCT"/>
</dbReference>
<feature type="transmembrane region" description="Helical" evidence="3">
    <location>
        <begin position="154"/>
        <end position="172"/>
    </location>
</feature>
<keyword evidence="3" id="KW-0472">Membrane</keyword>
<feature type="transmembrane region" description="Helical" evidence="3">
    <location>
        <begin position="313"/>
        <end position="335"/>
    </location>
</feature>
<dbReference type="InterPro" id="IPR020846">
    <property type="entry name" value="MFS_dom"/>
</dbReference>
<dbReference type="PANTHER" id="PTHR11360:SF287">
    <property type="entry name" value="MFS MONOCARBOXYLATE TRANSPORTER"/>
    <property type="match status" value="1"/>
</dbReference>
<feature type="transmembrane region" description="Helical" evidence="3">
    <location>
        <begin position="178"/>
        <end position="197"/>
    </location>
</feature>
<dbReference type="GO" id="GO:0016020">
    <property type="term" value="C:membrane"/>
    <property type="evidence" value="ECO:0007669"/>
    <property type="project" value="UniProtKB-SubCell"/>
</dbReference>
<dbReference type="PANTHER" id="PTHR11360">
    <property type="entry name" value="MONOCARBOXYLATE TRANSPORTER"/>
    <property type="match status" value="1"/>
</dbReference>
<dbReference type="Pfam" id="PF07690">
    <property type="entry name" value="MFS_1"/>
    <property type="match status" value="1"/>
</dbReference>
<feature type="transmembrane region" description="Helical" evidence="3">
    <location>
        <begin position="410"/>
        <end position="432"/>
    </location>
</feature>
<feature type="domain" description="Major facilitator superfamily (MFS) profile" evidence="4">
    <location>
        <begin position="285"/>
        <end position="485"/>
    </location>
</feature>
<evidence type="ECO:0000256" key="2">
    <source>
        <dbReference type="ARBA" id="ARBA00006727"/>
    </source>
</evidence>
<feature type="transmembrane region" description="Helical" evidence="3">
    <location>
        <begin position="209"/>
        <end position="230"/>
    </location>
</feature>
<dbReference type="PROSITE" id="PS50850">
    <property type="entry name" value="MFS"/>
    <property type="match status" value="1"/>
</dbReference>
<dbReference type="Proteomes" id="UP000462212">
    <property type="component" value="Unassembled WGS sequence"/>
</dbReference>
<dbReference type="InterPro" id="IPR011701">
    <property type="entry name" value="MFS"/>
</dbReference>
<feature type="non-terminal residue" evidence="5">
    <location>
        <position position="1"/>
    </location>
</feature>
<feature type="transmembrane region" description="Helical" evidence="3">
    <location>
        <begin position="285"/>
        <end position="307"/>
    </location>
</feature>
<feature type="transmembrane region" description="Helical" evidence="3">
    <location>
        <begin position="84"/>
        <end position="109"/>
    </location>
</feature>
<keyword evidence="3" id="KW-0812">Transmembrane</keyword>
<accession>A0A8H8UB62</accession>
<feature type="transmembrane region" description="Helical" evidence="3">
    <location>
        <begin position="452"/>
        <end position="472"/>
    </location>
</feature>
<evidence type="ECO:0000256" key="3">
    <source>
        <dbReference type="SAM" id="Phobius"/>
    </source>
</evidence>
<evidence type="ECO:0000313" key="5">
    <source>
        <dbReference type="EMBL" id="TVY37302.1"/>
    </source>
</evidence>
<evidence type="ECO:0000256" key="1">
    <source>
        <dbReference type="ARBA" id="ARBA00004141"/>
    </source>
</evidence>
<dbReference type="AlphaFoldDB" id="A0A8H8UB62"/>
<sequence length="485" mass="52103">QSFCVYIGRRGRCFLSSNFTITMASTTVGSELQTWDQHVSHFQEPISEHSPNQLGDINNTPAQGEGILIQQLAPADGGAGAWRLLGAAFVFEALLWGFPISFGVFQNYYSSLPQFAGNSNVALIGTIAQGACYLGAPASAALAKRFPKFQRQQIWLGWPLCILGLVAGSFTTTLPGLIATQGVMYGVGFVTLTYPIISFIDEWWIVRKGMAFGIISAASGASGIFMPFIIEALLKKYGYKTTLRAIALGMAVLTGPLLPFLKGRLPPAEQSAMAKTNWSFFRKPLFWIFCASTLLQGLGFFFPALYLPSYATAIGLSSTSGALILAIMSLAQVIGQFSCGYLSDKKMSVSALCIACSVMSTIAAFALWGLAKNLALLLVFGIVYGFFGYGFTTMRVGMGRAVSDDPSAAVATYAILVFLQGVGNILAGPISAGLLKKRIHVATYGIARYQSLVVFTGTCMSLSALVICLWYLRPNTMRKLLGGRM</sequence>